<organism evidence="9 10">
    <name type="scientific">Streptococcus iniae</name>
    <name type="common">Streptococcus shiloi</name>
    <dbReference type="NCBI Taxonomy" id="1346"/>
    <lineage>
        <taxon>Bacteria</taxon>
        <taxon>Bacillati</taxon>
        <taxon>Bacillota</taxon>
        <taxon>Bacilli</taxon>
        <taxon>Lactobacillales</taxon>
        <taxon>Streptococcaceae</taxon>
        <taxon>Streptococcus</taxon>
    </lineage>
</organism>
<name>A0ABN4D860_STRIN</name>
<feature type="transmembrane region" description="Helical" evidence="8">
    <location>
        <begin position="262"/>
        <end position="287"/>
    </location>
</feature>
<comment type="similarity">
    <text evidence="2">Belongs to the autoinducer-2 exporter (AI-2E) (TC 2.A.86) family.</text>
</comment>
<gene>
    <name evidence="9" type="ORF">DQ08_05075</name>
</gene>
<evidence type="ECO:0000256" key="3">
    <source>
        <dbReference type="ARBA" id="ARBA00022448"/>
    </source>
</evidence>
<proteinExistence type="inferred from homology"/>
<dbReference type="PANTHER" id="PTHR21716">
    <property type="entry name" value="TRANSMEMBRANE PROTEIN"/>
    <property type="match status" value="1"/>
</dbReference>
<feature type="transmembrane region" description="Helical" evidence="8">
    <location>
        <begin position="294"/>
        <end position="313"/>
    </location>
</feature>
<evidence type="ECO:0000256" key="8">
    <source>
        <dbReference type="SAM" id="Phobius"/>
    </source>
</evidence>
<dbReference type="PROSITE" id="PS51257">
    <property type="entry name" value="PROKAR_LIPOPROTEIN"/>
    <property type="match status" value="1"/>
</dbReference>
<dbReference type="EMBL" id="CP007586">
    <property type="protein sequence ID" value="AHY15837.1"/>
    <property type="molecule type" value="Genomic_DNA"/>
</dbReference>
<keyword evidence="5 8" id="KW-0812">Transmembrane</keyword>
<feature type="transmembrane region" description="Helical" evidence="8">
    <location>
        <begin position="39"/>
        <end position="59"/>
    </location>
</feature>
<feature type="transmembrane region" description="Helical" evidence="8">
    <location>
        <begin position="159"/>
        <end position="191"/>
    </location>
</feature>
<dbReference type="Proteomes" id="UP000025245">
    <property type="component" value="Chromosome"/>
</dbReference>
<feature type="transmembrane region" description="Helical" evidence="8">
    <location>
        <begin position="325"/>
        <end position="355"/>
    </location>
</feature>
<protein>
    <submittedName>
        <fullName evidence="9">Membrane protein</fullName>
    </submittedName>
</protein>
<keyword evidence="3" id="KW-0813">Transport</keyword>
<reference evidence="9 10" key="1">
    <citation type="journal article" date="2014" name="Genome Announc.">
        <title>Complete Genome Sequence of a Virulent Strain, Streptococcus iniae ISET0901, Isolated from Diseased Tilapia.</title>
        <authorList>
            <person name="Pridgeon J.W."/>
            <person name="Zhang D."/>
            <person name="Zhang L."/>
        </authorList>
    </citation>
    <scope>NUCLEOTIDE SEQUENCE [LARGE SCALE GENOMIC DNA]</scope>
    <source>
        <strain evidence="9 10">ISET0901</strain>
    </source>
</reference>
<evidence type="ECO:0000256" key="1">
    <source>
        <dbReference type="ARBA" id="ARBA00004651"/>
    </source>
</evidence>
<sequence>MKFEKKQVIYLIIAFIACYAIQANWQAGTDIIDSVYKTSLPFLYGAALAYIVNIVMGAYENLLSHFFKPEHHFQLKRGISMVLAYLTFFALFFWIISIVIPDLISSISKLLTFDTSSIKKVIKDLNDNQLLNKWMDYIGGDAKITETISGYSQQLLQKFLAILTNILTSVSAIASAIINVFVSFVFSLYVLGNKEQLGRQTNTLIDTYAGKYAHGIHYVTGILHHRFRGFFVSQTIEAAILGTLTVIGMLIFQFPFAATISILVAFTALIPVVGAYIGVTVGFVLIMTQSFSQAVLFVIFIVVLQQFEGNLIYPRVVGGSIGLPAMWVLLAITIGASLKGIVGMIISVPLAATLYQMLKDDIAKRQAIEKKQMLFFRIK</sequence>
<feature type="transmembrane region" description="Helical" evidence="8">
    <location>
        <begin position="79"/>
        <end position="100"/>
    </location>
</feature>
<feature type="transmembrane region" description="Helical" evidence="8">
    <location>
        <begin position="236"/>
        <end position="256"/>
    </location>
</feature>
<evidence type="ECO:0000256" key="5">
    <source>
        <dbReference type="ARBA" id="ARBA00022692"/>
    </source>
</evidence>
<keyword evidence="6 8" id="KW-1133">Transmembrane helix</keyword>
<keyword evidence="7 8" id="KW-0472">Membrane</keyword>
<accession>A0ABN4D860</accession>
<dbReference type="InterPro" id="IPR002549">
    <property type="entry name" value="AI-2E-like"/>
</dbReference>
<dbReference type="Pfam" id="PF01594">
    <property type="entry name" value="AI-2E_transport"/>
    <property type="match status" value="1"/>
</dbReference>
<evidence type="ECO:0000313" key="9">
    <source>
        <dbReference type="EMBL" id="AHY15837.1"/>
    </source>
</evidence>
<dbReference type="PANTHER" id="PTHR21716:SF53">
    <property type="entry name" value="PERMEASE PERM-RELATED"/>
    <property type="match status" value="1"/>
</dbReference>
<keyword evidence="4" id="KW-1003">Cell membrane</keyword>
<evidence type="ECO:0000256" key="7">
    <source>
        <dbReference type="ARBA" id="ARBA00023136"/>
    </source>
</evidence>
<evidence type="ECO:0000256" key="2">
    <source>
        <dbReference type="ARBA" id="ARBA00009773"/>
    </source>
</evidence>
<evidence type="ECO:0000313" key="10">
    <source>
        <dbReference type="Proteomes" id="UP000025245"/>
    </source>
</evidence>
<evidence type="ECO:0000256" key="4">
    <source>
        <dbReference type="ARBA" id="ARBA00022475"/>
    </source>
</evidence>
<comment type="subcellular location">
    <subcellularLocation>
        <location evidence="1">Cell membrane</location>
        <topology evidence="1">Multi-pass membrane protein</topology>
    </subcellularLocation>
</comment>
<feature type="transmembrane region" description="Helical" evidence="8">
    <location>
        <begin position="7"/>
        <end position="27"/>
    </location>
</feature>
<evidence type="ECO:0000256" key="6">
    <source>
        <dbReference type="ARBA" id="ARBA00022989"/>
    </source>
</evidence>
<keyword evidence="10" id="KW-1185">Reference proteome</keyword>